<evidence type="ECO:0000256" key="16">
    <source>
        <dbReference type="SAM" id="SignalP"/>
    </source>
</evidence>
<dbReference type="PROSITE" id="PS00108">
    <property type="entry name" value="PROTEIN_KINASE_ST"/>
    <property type="match status" value="1"/>
</dbReference>
<keyword evidence="11 15" id="KW-0472">Membrane</keyword>
<evidence type="ECO:0000256" key="3">
    <source>
        <dbReference type="ARBA" id="ARBA00022679"/>
    </source>
</evidence>
<feature type="chain" id="PRO_5043937741" evidence="16">
    <location>
        <begin position="27"/>
        <end position="682"/>
    </location>
</feature>
<keyword evidence="19" id="KW-0675">Receptor</keyword>
<dbReference type="InterPro" id="IPR011009">
    <property type="entry name" value="Kinase-like_dom_sf"/>
</dbReference>
<comment type="subcellular location">
    <subcellularLocation>
        <location evidence="1">Membrane</location>
        <topology evidence="1">Single-pass membrane protein</topology>
    </subcellularLocation>
</comment>
<evidence type="ECO:0000313" key="19">
    <source>
        <dbReference type="EMBL" id="KAJ6796476.1"/>
    </source>
</evidence>
<keyword evidence="9 13" id="KW-0067">ATP-binding</keyword>
<evidence type="ECO:0000256" key="12">
    <source>
        <dbReference type="ARBA" id="ARBA00023180"/>
    </source>
</evidence>
<comment type="caution">
    <text evidence="19">The sequence shown here is derived from an EMBL/GenBank/DDBJ whole genome shotgun (WGS) entry which is preliminary data.</text>
</comment>
<feature type="region of interest" description="Disordered" evidence="14">
    <location>
        <begin position="638"/>
        <end position="682"/>
    </location>
</feature>
<dbReference type="InterPro" id="IPR008271">
    <property type="entry name" value="Ser/Thr_kinase_AS"/>
</dbReference>
<dbReference type="GO" id="GO:0005524">
    <property type="term" value="F:ATP binding"/>
    <property type="evidence" value="ECO:0007669"/>
    <property type="project" value="UniProtKB-UniRule"/>
</dbReference>
<dbReference type="PROSITE" id="PS00107">
    <property type="entry name" value="PROTEIN_KINASE_ATP"/>
    <property type="match status" value="1"/>
</dbReference>
<dbReference type="PROSITE" id="PS50011">
    <property type="entry name" value="PROTEIN_KINASE_DOM"/>
    <property type="match status" value="1"/>
</dbReference>
<dbReference type="Gene3D" id="3.30.430.20">
    <property type="entry name" value="Gnk2 domain, C-X8-C-X2-C motif"/>
    <property type="match status" value="2"/>
</dbReference>
<dbReference type="Pfam" id="PF07714">
    <property type="entry name" value="PK_Tyr_Ser-Thr"/>
    <property type="match status" value="1"/>
</dbReference>
<protein>
    <submittedName>
        <fullName evidence="19">Cysteine-rich receptor-like protein kinase 10</fullName>
    </submittedName>
</protein>
<dbReference type="InterPro" id="IPR038408">
    <property type="entry name" value="GNK2_sf"/>
</dbReference>
<sequence>MALPRSLLLLLLLFVAALLLPPKTTAEKPLVQKCEGGSYAANSEFQSNLKLLLASLSASNSSFSTGVAGSSDKAYGLVMCRGDVDPDACKACVQAASENVTQLCAQSKQAIVMYDSCQLRYSDTRFFFSSSDGWLLQMWNVDNHTDPETSTAAAKELMGKVADRAARNVSSPLLFADGTIKTRSDLPAIYGLAQCTSDLSSGICRHCLQKILDDFWNSTYATKKGGRMLGYSCNFRFESNAFFAGDPIISLDATASAASPSPSPTPVLSPPPPPVSGPVSGNKKDIGKVLTIVIPSAVGLALIITLCICLLRRRSSKSIVLGSGIADIEDMASAEFLVCDLSMLKAATNNFSDSNKLGQGGFGAVYKGTLPDGEEIAVKRLSASSKQGIGELKNELLLVAKLQHKNLVRLRGVCLEQEEKLLIYEYVPNRSLDTFLFDPVKHDQLDWQRRFNIIGGIARGLRYLHEESHLRVIHRDLKASNVLLDSDMNPKISDFGLARLFAVDETQCTTSRVVGTFGYMAPEYAMRGRFSVKLDVFSFGVLLVEIVTGRKNHHPSEAENAQDLLSYTWEHWRDGTALEIVDPSLRDNFPRDEALRCIHIGLLCVQDVPANRPSMSSVVLMLYSPSVPLQAPLQPILAGSGASTHSSSVSTGRSGSGSGDRSQVGRVANSDNDVSISRAGPM</sequence>
<reference evidence="19" key="1">
    <citation type="journal article" date="2023" name="GigaByte">
        <title>Genome assembly of the bearded iris, Iris pallida Lam.</title>
        <authorList>
            <person name="Bruccoleri R.E."/>
            <person name="Oakeley E.J."/>
            <person name="Faust A.M.E."/>
            <person name="Altorfer M."/>
            <person name="Dessus-Babus S."/>
            <person name="Burckhardt D."/>
            <person name="Oertli M."/>
            <person name="Naumann U."/>
            <person name="Petersen F."/>
            <person name="Wong J."/>
        </authorList>
    </citation>
    <scope>NUCLEOTIDE SEQUENCE</scope>
    <source>
        <strain evidence="19">GSM-AAB239-AS_SAM_17_03QT</strain>
    </source>
</reference>
<evidence type="ECO:0000313" key="20">
    <source>
        <dbReference type="Proteomes" id="UP001140949"/>
    </source>
</evidence>
<dbReference type="GO" id="GO:0005886">
    <property type="term" value="C:plasma membrane"/>
    <property type="evidence" value="ECO:0007669"/>
    <property type="project" value="TreeGrafter"/>
</dbReference>
<dbReference type="InterPro" id="IPR017441">
    <property type="entry name" value="Protein_kinase_ATP_BS"/>
</dbReference>
<evidence type="ECO:0000256" key="10">
    <source>
        <dbReference type="ARBA" id="ARBA00022989"/>
    </source>
</evidence>
<keyword evidence="2" id="KW-0723">Serine/threonine-protein kinase</keyword>
<dbReference type="InterPro" id="IPR002902">
    <property type="entry name" value="GNK2"/>
</dbReference>
<reference evidence="19" key="2">
    <citation type="submission" date="2023-04" db="EMBL/GenBank/DDBJ databases">
        <authorList>
            <person name="Bruccoleri R.E."/>
            <person name="Oakeley E.J."/>
            <person name="Faust A.-M."/>
            <person name="Dessus-Babus S."/>
            <person name="Altorfer M."/>
            <person name="Burckhardt D."/>
            <person name="Oertli M."/>
            <person name="Naumann U."/>
            <person name="Petersen F."/>
            <person name="Wong J."/>
        </authorList>
    </citation>
    <scope>NUCLEOTIDE SEQUENCE</scope>
    <source>
        <strain evidence="19">GSM-AAB239-AS_SAM_17_03QT</strain>
        <tissue evidence="19">Leaf</tissue>
    </source>
</reference>
<dbReference type="PROSITE" id="PS51473">
    <property type="entry name" value="GNK2"/>
    <property type="match status" value="2"/>
</dbReference>
<keyword evidence="8 19" id="KW-0418">Kinase</keyword>
<evidence type="ECO:0000256" key="14">
    <source>
        <dbReference type="SAM" id="MobiDB-lite"/>
    </source>
</evidence>
<dbReference type="PANTHER" id="PTHR27002:SF1040">
    <property type="entry name" value="OS07G0538400 PROTEIN"/>
    <property type="match status" value="1"/>
</dbReference>
<accession>A0AAX6DXI8</accession>
<keyword evidence="12" id="KW-0325">Glycoprotein</keyword>
<evidence type="ECO:0000256" key="2">
    <source>
        <dbReference type="ARBA" id="ARBA00022527"/>
    </source>
</evidence>
<dbReference type="EMBL" id="JANAVB010041219">
    <property type="protein sequence ID" value="KAJ6796476.1"/>
    <property type="molecule type" value="Genomic_DNA"/>
</dbReference>
<dbReference type="GO" id="GO:0006950">
    <property type="term" value="P:response to stress"/>
    <property type="evidence" value="ECO:0007669"/>
    <property type="project" value="UniProtKB-ARBA"/>
</dbReference>
<dbReference type="InterPro" id="IPR001245">
    <property type="entry name" value="Ser-Thr/Tyr_kinase_cat_dom"/>
</dbReference>
<evidence type="ECO:0000256" key="11">
    <source>
        <dbReference type="ARBA" id="ARBA00023136"/>
    </source>
</evidence>
<dbReference type="InterPro" id="IPR000719">
    <property type="entry name" value="Prot_kinase_dom"/>
</dbReference>
<evidence type="ECO:0000256" key="7">
    <source>
        <dbReference type="ARBA" id="ARBA00022741"/>
    </source>
</evidence>
<dbReference type="Gene3D" id="1.10.510.10">
    <property type="entry name" value="Transferase(Phosphotransferase) domain 1"/>
    <property type="match status" value="1"/>
</dbReference>
<name>A0AAX6DXI8_IRIPA</name>
<feature type="domain" description="Gnk2-homologous" evidence="18">
    <location>
        <begin position="132"/>
        <end position="242"/>
    </location>
</feature>
<feature type="compositionally biased region" description="Low complexity" evidence="14">
    <location>
        <begin position="639"/>
        <end position="667"/>
    </location>
</feature>
<dbReference type="Gene3D" id="3.30.200.20">
    <property type="entry name" value="Phosphorylase Kinase, domain 1"/>
    <property type="match status" value="1"/>
</dbReference>
<proteinExistence type="predicted"/>
<dbReference type="Pfam" id="PF01657">
    <property type="entry name" value="Stress-antifung"/>
    <property type="match status" value="2"/>
</dbReference>
<organism evidence="19 20">
    <name type="scientific">Iris pallida</name>
    <name type="common">Sweet iris</name>
    <dbReference type="NCBI Taxonomy" id="29817"/>
    <lineage>
        <taxon>Eukaryota</taxon>
        <taxon>Viridiplantae</taxon>
        <taxon>Streptophyta</taxon>
        <taxon>Embryophyta</taxon>
        <taxon>Tracheophyta</taxon>
        <taxon>Spermatophyta</taxon>
        <taxon>Magnoliopsida</taxon>
        <taxon>Liliopsida</taxon>
        <taxon>Asparagales</taxon>
        <taxon>Iridaceae</taxon>
        <taxon>Iridoideae</taxon>
        <taxon>Irideae</taxon>
        <taxon>Iris</taxon>
    </lineage>
</organism>
<feature type="region of interest" description="Disordered" evidence="14">
    <location>
        <begin position="255"/>
        <end position="280"/>
    </location>
</feature>
<evidence type="ECO:0000256" key="1">
    <source>
        <dbReference type="ARBA" id="ARBA00004167"/>
    </source>
</evidence>
<feature type="domain" description="Gnk2-homologous" evidence="18">
    <location>
        <begin position="27"/>
        <end position="126"/>
    </location>
</feature>
<feature type="transmembrane region" description="Helical" evidence="15">
    <location>
        <begin position="289"/>
        <end position="311"/>
    </location>
</feature>
<dbReference type="SUPFAM" id="SSF56112">
    <property type="entry name" value="Protein kinase-like (PK-like)"/>
    <property type="match status" value="1"/>
</dbReference>
<dbReference type="FunFam" id="1.10.510.10:FF:000129">
    <property type="entry name" value="cysteine-rich receptor-like protein kinase 10"/>
    <property type="match status" value="1"/>
</dbReference>
<gene>
    <name evidence="19" type="ORF">M6B38_218705</name>
</gene>
<evidence type="ECO:0000256" key="13">
    <source>
        <dbReference type="PROSITE-ProRule" id="PRU10141"/>
    </source>
</evidence>
<evidence type="ECO:0000256" key="4">
    <source>
        <dbReference type="ARBA" id="ARBA00022692"/>
    </source>
</evidence>
<keyword evidence="4 15" id="KW-0812">Transmembrane</keyword>
<dbReference type="FunFam" id="3.30.200.20:FF:000142">
    <property type="entry name" value="Cysteine-rich receptor-like protein kinase 10"/>
    <property type="match status" value="1"/>
</dbReference>
<keyword evidence="7 13" id="KW-0547">Nucleotide-binding</keyword>
<dbReference type="PANTHER" id="PTHR27002">
    <property type="entry name" value="RECEPTOR-LIKE SERINE/THREONINE-PROTEIN KINASE SD1-8"/>
    <property type="match status" value="1"/>
</dbReference>
<feature type="binding site" evidence="13">
    <location>
        <position position="379"/>
    </location>
    <ligand>
        <name>ATP</name>
        <dbReference type="ChEBI" id="CHEBI:30616"/>
    </ligand>
</feature>
<evidence type="ECO:0000259" key="18">
    <source>
        <dbReference type="PROSITE" id="PS51473"/>
    </source>
</evidence>
<dbReference type="AlphaFoldDB" id="A0AAX6DXI8"/>
<keyword evidence="5 16" id="KW-0732">Signal</keyword>
<feature type="signal peptide" evidence="16">
    <location>
        <begin position="1"/>
        <end position="26"/>
    </location>
</feature>
<evidence type="ECO:0000256" key="8">
    <source>
        <dbReference type="ARBA" id="ARBA00022777"/>
    </source>
</evidence>
<feature type="compositionally biased region" description="Pro residues" evidence="14">
    <location>
        <begin position="261"/>
        <end position="276"/>
    </location>
</feature>
<dbReference type="Proteomes" id="UP001140949">
    <property type="component" value="Unassembled WGS sequence"/>
</dbReference>
<feature type="domain" description="Protein kinase" evidence="17">
    <location>
        <begin position="351"/>
        <end position="627"/>
    </location>
</feature>
<evidence type="ECO:0000256" key="9">
    <source>
        <dbReference type="ARBA" id="ARBA00022840"/>
    </source>
</evidence>
<keyword evidence="10 15" id="KW-1133">Transmembrane helix</keyword>
<dbReference type="GO" id="GO:0004674">
    <property type="term" value="F:protein serine/threonine kinase activity"/>
    <property type="evidence" value="ECO:0007669"/>
    <property type="project" value="UniProtKB-KW"/>
</dbReference>
<evidence type="ECO:0000259" key="17">
    <source>
        <dbReference type="PROSITE" id="PS50011"/>
    </source>
</evidence>
<keyword evidence="6" id="KW-0677">Repeat</keyword>
<dbReference type="CDD" id="cd14066">
    <property type="entry name" value="STKc_IRAK"/>
    <property type="match status" value="1"/>
</dbReference>
<dbReference type="CDD" id="cd23509">
    <property type="entry name" value="Gnk2-like"/>
    <property type="match status" value="2"/>
</dbReference>
<evidence type="ECO:0000256" key="5">
    <source>
        <dbReference type="ARBA" id="ARBA00022729"/>
    </source>
</evidence>
<evidence type="ECO:0000256" key="6">
    <source>
        <dbReference type="ARBA" id="ARBA00022737"/>
    </source>
</evidence>
<dbReference type="SMART" id="SM00220">
    <property type="entry name" value="S_TKc"/>
    <property type="match status" value="1"/>
</dbReference>
<evidence type="ECO:0000256" key="15">
    <source>
        <dbReference type="SAM" id="Phobius"/>
    </source>
</evidence>
<keyword evidence="3" id="KW-0808">Transferase</keyword>
<keyword evidence="20" id="KW-1185">Reference proteome</keyword>